<dbReference type="InterPro" id="IPR002048">
    <property type="entry name" value="EF_hand_dom"/>
</dbReference>
<organism evidence="11 12">
    <name type="scientific">Gadus morhua</name>
    <name type="common">Atlantic cod</name>
    <dbReference type="NCBI Taxonomy" id="8049"/>
    <lineage>
        <taxon>Eukaryota</taxon>
        <taxon>Metazoa</taxon>
        <taxon>Chordata</taxon>
        <taxon>Craniata</taxon>
        <taxon>Vertebrata</taxon>
        <taxon>Euteleostomi</taxon>
        <taxon>Actinopterygii</taxon>
        <taxon>Neopterygii</taxon>
        <taxon>Teleostei</taxon>
        <taxon>Neoteleostei</taxon>
        <taxon>Acanthomorphata</taxon>
        <taxon>Zeiogadaria</taxon>
        <taxon>Gadariae</taxon>
        <taxon>Gadiformes</taxon>
        <taxon>Gadoidei</taxon>
        <taxon>Gadidae</taxon>
        <taxon>Gadus</taxon>
    </lineage>
</organism>
<evidence type="ECO:0000256" key="7">
    <source>
        <dbReference type="ARBA" id="ARBA00023069"/>
    </source>
</evidence>
<evidence type="ECO:0000256" key="9">
    <source>
        <dbReference type="ARBA" id="ARBA00023273"/>
    </source>
</evidence>
<dbReference type="Gene3D" id="1.10.238.10">
    <property type="entry name" value="EF-hand"/>
    <property type="match status" value="1"/>
</dbReference>
<dbReference type="AlphaFoldDB" id="A0A8C5F5T3"/>
<evidence type="ECO:0000259" key="10">
    <source>
        <dbReference type="PROSITE" id="PS50222"/>
    </source>
</evidence>
<evidence type="ECO:0000256" key="5">
    <source>
        <dbReference type="ARBA" id="ARBA00022837"/>
    </source>
</evidence>
<sequence>WKYTDRVASRRRRKLIPPGDRVKTCLQEIPRPPTPPDLKKFLKTTQPEPGFIRVLSGKANDPDIPPDLRVMCDHVIPSPHQADRVVNPPRQTRFQDKLLEHREAGYASRRTAPLGRSHAQSAGLPKWYGDATTFGLKSVTGTAGQTVNPPITAEQVDTEALIGHKDYILSHNAYFVGEPIDRKYDWSVHSRSSRFGVSTPHHSDGRRLAKLLRWPSDEQKIAETPNILPDHTFGVLVPADKFGAAELIHCGDPGRFPRLQERQRGAVSAIQQTLKKLNCRAFPNLMEAFSHYDKKGRGVIDREDLGAVCLEYGVRAGEAVLDDLMSTCDADRDGVLDFLEFANFLNWKQKMPISHAEQRVLTGRSALSNGGTPTRRRSTQALINPEDLEPLEPGSSLKVPRTISLQPRTAPDHFVTSSSKIRATVADRGTTGQRTYGVPTVRTDLPAPRLKRMGDTNNYGEQAGAGHLLHPSLLSLWGVHEEHLFRPRSKQEMAGIFRNMGVSVSTEMFEGAWELARARQPDSEVCVHGFREVLREMKAI</sequence>
<feature type="domain" description="EF-hand" evidence="10">
    <location>
        <begin position="316"/>
        <end position="351"/>
    </location>
</feature>
<evidence type="ECO:0000256" key="2">
    <source>
        <dbReference type="ARBA" id="ARBA00022490"/>
    </source>
</evidence>
<evidence type="ECO:0000256" key="1">
    <source>
        <dbReference type="ARBA" id="ARBA00004611"/>
    </source>
</evidence>
<comment type="subcellular location">
    <subcellularLocation>
        <location evidence="1">Cytoplasm</location>
        <location evidence="1">Cytoskeleton</location>
        <location evidence="1">Flagellum axoneme</location>
    </subcellularLocation>
</comment>
<evidence type="ECO:0000256" key="4">
    <source>
        <dbReference type="ARBA" id="ARBA00022737"/>
    </source>
</evidence>
<dbReference type="PANTHER" id="PTHR12086:SF12">
    <property type="entry name" value="EF-HAND DOMAIN-CONTAINING FAMILY MEMBER B"/>
    <property type="match status" value="1"/>
</dbReference>
<dbReference type="InterPro" id="IPR011992">
    <property type="entry name" value="EF-hand-dom_pair"/>
</dbReference>
<proteinExistence type="predicted"/>
<name>A0A8C5F5T3_GADMO</name>
<evidence type="ECO:0000256" key="3">
    <source>
        <dbReference type="ARBA" id="ARBA00022723"/>
    </source>
</evidence>
<feature type="domain" description="EF-hand" evidence="10">
    <location>
        <begin position="280"/>
        <end position="315"/>
    </location>
</feature>
<keyword evidence="8" id="KW-0206">Cytoskeleton</keyword>
<keyword evidence="2" id="KW-0963">Cytoplasm</keyword>
<evidence type="ECO:0000313" key="11">
    <source>
        <dbReference type="Ensembl" id="ENSGMOP00000007620.2"/>
    </source>
</evidence>
<dbReference type="Proteomes" id="UP000694546">
    <property type="component" value="Chromosome 11"/>
</dbReference>
<dbReference type="SMART" id="SM00054">
    <property type="entry name" value="EFh"/>
    <property type="match status" value="2"/>
</dbReference>
<keyword evidence="5" id="KW-0106">Calcium</keyword>
<dbReference type="Pfam" id="PF13499">
    <property type="entry name" value="EF-hand_7"/>
    <property type="match status" value="1"/>
</dbReference>
<dbReference type="SUPFAM" id="SSF47473">
    <property type="entry name" value="EF-hand"/>
    <property type="match status" value="1"/>
</dbReference>
<dbReference type="InterPro" id="IPR040193">
    <property type="entry name" value="EFHC1/EFHC2/EFHB"/>
</dbReference>
<reference evidence="11" key="2">
    <citation type="submission" date="2025-09" db="UniProtKB">
        <authorList>
            <consortium name="Ensembl"/>
        </authorList>
    </citation>
    <scope>IDENTIFICATION</scope>
</reference>
<keyword evidence="4" id="KW-0677">Repeat</keyword>
<dbReference type="CDD" id="cd00051">
    <property type="entry name" value="EFh"/>
    <property type="match status" value="1"/>
</dbReference>
<dbReference type="Pfam" id="PF25325">
    <property type="entry name" value="EF-hand_EFHB_C"/>
    <property type="match status" value="1"/>
</dbReference>
<dbReference type="PANTHER" id="PTHR12086">
    <property type="entry name" value="EF-HAND DOMAIN C-TERMINAL CONTAINING PROTEIN"/>
    <property type="match status" value="1"/>
</dbReference>
<dbReference type="Ensembl" id="ENSGMOT00000007840.2">
    <property type="protein sequence ID" value="ENSGMOP00000007620.2"/>
    <property type="gene ID" value="ENSGMOG00000007130.2"/>
</dbReference>
<keyword evidence="7" id="KW-0969">Cilium</keyword>
<keyword evidence="6" id="KW-0282">Flagellum</keyword>
<accession>A0A8C5F5T3</accession>
<evidence type="ECO:0000256" key="6">
    <source>
        <dbReference type="ARBA" id="ARBA00022846"/>
    </source>
</evidence>
<keyword evidence="9" id="KW-0966">Cell projection</keyword>
<dbReference type="PROSITE" id="PS00018">
    <property type="entry name" value="EF_HAND_1"/>
    <property type="match status" value="1"/>
</dbReference>
<dbReference type="OMA" id="DKVVREY"/>
<dbReference type="InterPro" id="IPR057428">
    <property type="entry name" value="EFHB_EF-hand_C"/>
</dbReference>
<dbReference type="InterPro" id="IPR018247">
    <property type="entry name" value="EF_Hand_1_Ca_BS"/>
</dbReference>
<evidence type="ECO:0000313" key="12">
    <source>
        <dbReference type="Proteomes" id="UP000694546"/>
    </source>
</evidence>
<evidence type="ECO:0000256" key="8">
    <source>
        <dbReference type="ARBA" id="ARBA00023212"/>
    </source>
</evidence>
<keyword evidence="12" id="KW-1185">Reference proteome</keyword>
<dbReference type="GeneTree" id="ENSGT00940000168259"/>
<dbReference type="GO" id="GO:0005509">
    <property type="term" value="F:calcium ion binding"/>
    <property type="evidence" value="ECO:0007669"/>
    <property type="project" value="InterPro"/>
</dbReference>
<reference evidence="11" key="1">
    <citation type="submission" date="2025-08" db="UniProtKB">
        <authorList>
            <consortium name="Ensembl"/>
        </authorList>
    </citation>
    <scope>IDENTIFICATION</scope>
</reference>
<dbReference type="PROSITE" id="PS50222">
    <property type="entry name" value="EF_HAND_2"/>
    <property type="match status" value="2"/>
</dbReference>
<keyword evidence="3" id="KW-0479">Metal-binding</keyword>
<protein>
    <recommendedName>
        <fullName evidence="10">EF-hand domain-containing protein</fullName>
    </recommendedName>
</protein>